<evidence type="ECO:0000256" key="3">
    <source>
        <dbReference type="SAM" id="MobiDB-lite"/>
    </source>
</evidence>
<feature type="coiled-coil region" evidence="2">
    <location>
        <begin position="28"/>
        <end position="124"/>
    </location>
</feature>
<dbReference type="PANTHER" id="PTHR37813:SF1">
    <property type="entry name" value="FELS-2 PROPHAGE PROTEIN"/>
    <property type="match status" value="1"/>
</dbReference>
<dbReference type="PANTHER" id="PTHR37813">
    <property type="entry name" value="FELS-2 PROPHAGE PROTEIN"/>
    <property type="match status" value="1"/>
</dbReference>
<protein>
    <submittedName>
        <fullName evidence="6">Phage tail tape measure protein</fullName>
    </submittedName>
</protein>
<dbReference type="RefSeq" id="WP_161546606.1">
    <property type="nucleotide sequence ID" value="NZ_CP046377.1"/>
</dbReference>
<evidence type="ECO:0000256" key="2">
    <source>
        <dbReference type="SAM" id="Coils"/>
    </source>
</evidence>
<reference evidence="7" key="1">
    <citation type="submission" date="2019-11" db="EMBL/GenBank/DDBJ databases">
        <authorList>
            <person name="Jee S."/>
        </authorList>
    </citation>
    <scope>NUCLEOTIDE SEQUENCE [LARGE SCALE GENOMIC DNA]</scope>
    <source>
        <strain evidence="7">PZ1</strain>
    </source>
</reference>
<dbReference type="InterPro" id="IPR010090">
    <property type="entry name" value="Phage_tape_meas"/>
</dbReference>
<keyword evidence="4" id="KW-1133">Transmembrane helix</keyword>
<dbReference type="EMBL" id="CP046377">
    <property type="protein sequence ID" value="QHQ22874.1"/>
    <property type="molecule type" value="Genomic_DNA"/>
</dbReference>
<evidence type="ECO:0000313" key="6">
    <source>
        <dbReference type="EMBL" id="QHQ22874.1"/>
    </source>
</evidence>
<accession>A0AAP9LBP2</accession>
<dbReference type="Proteomes" id="UP000464054">
    <property type="component" value="Chromosome"/>
</dbReference>
<evidence type="ECO:0000256" key="1">
    <source>
        <dbReference type="ARBA" id="ARBA00022612"/>
    </source>
</evidence>
<organism evidence="6 7">
    <name type="scientific">Pectobacterium parvum</name>
    <dbReference type="NCBI Taxonomy" id="2778550"/>
    <lineage>
        <taxon>Bacteria</taxon>
        <taxon>Pseudomonadati</taxon>
        <taxon>Pseudomonadota</taxon>
        <taxon>Gammaproteobacteria</taxon>
        <taxon>Enterobacterales</taxon>
        <taxon>Pectobacteriaceae</taxon>
        <taxon>Pectobacterium</taxon>
    </lineage>
</organism>
<keyword evidence="1" id="KW-1188">Viral release from host cell</keyword>
<feature type="transmembrane region" description="Helical" evidence="4">
    <location>
        <begin position="650"/>
        <end position="670"/>
    </location>
</feature>
<keyword evidence="4" id="KW-0812">Transmembrane</keyword>
<feature type="compositionally biased region" description="Basic and acidic residues" evidence="3">
    <location>
        <begin position="931"/>
        <end position="945"/>
    </location>
</feature>
<evidence type="ECO:0000313" key="7">
    <source>
        <dbReference type="Proteomes" id="UP000464054"/>
    </source>
</evidence>
<evidence type="ECO:0000259" key="5">
    <source>
        <dbReference type="Pfam" id="PF10145"/>
    </source>
</evidence>
<feature type="region of interest" description="Disordered" evidence="3">
    <location>
        <begin position="931"/>
        <end position="960"/>
    </location>
</feature>
<feature type="compositionally biased region" description="Polar residues" evidence="3">
    <location>
        <begin position="949"/>
        <end position="960"/>
    </location>
</feature>
<name>A0AAP9LBP2_9GAMM</name>
<feature type="domain" description="Phage tail tape measure protein" evidence="5">
    <location>
        <begin position="249"/>
        <end position="447"/>
    </location>
</feature>
<feature type="transmembrane region" description="Helical" evidence="4">
    <location>
        <begin position="617"/>
        <end position="638"/>
    </location>
</feature>
<keyword evidence="4" id="KW-0472">Membrane</keyword>
<feature type="transmembrane region" description="Helical" evidence="4">
    <location>
        <begin position="676"/>
        <end position="695"/>
    </location>
</feature>
<feature type="transmembrane region" description="Helical" evidence="4">
    <location>
        <begin position="572"/>
        <end position="589"/>
    </location>
</feature>
<dbReference type="Pfam" id="PF10145">
    <property type="entry name" value="PhageMin_Tail"/>
    <property type="match status" value="1"/>
</dbReference>
<gene>
    <name evidence="6" type="ORF">GMX10_01290</name>
</gene>
<dbReference type="NCBIfam" id="TIGR01760">
    <property type="entry name" value="tape_meas_TP901"/>
    <property type="match status" value="1"/>
</dbReference>
<dbReference type="AlphaFoldDB" id="A0AAP9LBP2"/>
<evidence type="ECO:0000256" key="4">
    <source>
        <dbReference type="SAM" id="Phobius"/>
    </source>
</evidence>
<proteinExistence type="predicted"/>
<keyword evidence="2" id="KW-0175">Coiled coil</keyword>
<feature type="transmembrane region" description="Helical" evidence="4">
    <location>
        <begin position="544"/>
        <end position="565"/>
    </location>
</feature>
<sequence length="960" mass="100939">MSNTLQLSVLLEAVDRATRPFKAVQTASKKLSGDIRDSQTQLKELNAQAGRIDGFRKTKNQLGETGAALQQAQAKAAELSAELRNSENPTKRQAQALERAQRQAEALKTKYDGLRQSLQRQDSELKKAGISALDLSGAERKLRNNITQTKSALEQQHAALSRVSKQQEKLNAISKRYEKGKEITAGVRNSGAAAFAAGSAALYAESRLIAPSVQADGHGARIAAQTGGSAADGEQYTRVIKDINASGVSNDLTQIADAVAAVRSTLGAMGDVGETELARISRKALDIQTALGGDATESIQIAAIMMKNGLAKNSDEAFDLMVSGMQRVSAQMRGELPEILHEYSTHFRNMGFSGSEAMTLLVDMAQQGKFALDKTGDAVKEFSIRGSDMSKASIEAYDAAGLNAAKMSTAIASGGDKARVAMQKTANGLLQIKDPAERANAAIALFGTPIEDLSIDQIPKFLAALAGTENKLGDVSGAADRMGDTLRDNLEGDIGRLQGAMSSLRFNLFNDDDGALRKLTQAATDWLIRVNEWVKANPELTRQIVMVGGAATALITVLGGLGLVAWPVMSGINALVGGAGLLGVGFGNVSSKGLPKLSTGLNRIGNLILWLAKSPLMLLRAGMSALTSVFGVISSPLAAIRGAMSGFARVLMWLFTSPLALLRTGITLVGSALGVLLSPVGLAVAAMVGGALLIWKYWEPIKAFIGGVVEGFVAASAPIIAAFEPIQPVFTWIGDKIKALFGWFGDLLTPVKSTAAELDSAANMGKRFGEALANGLNIIMNPLESLKKGVSWLLEKLGLVDEKSKKLPTADSILPPQEAAALKVGVSTAPVPQGVDATSIAARYSGDRDNGGGIKLGEFAVVGEHGPEIVEGPVNVTSRKKTAAMASAAMNMSAYRPIAPTVQASATSSPVSIHAPISIVAQPGQSAQDIAKEVTRQLEQRERAARSRAFSQYSYQGGEL</sequence>